<keyword evidence="8" id="KW-0735">Signal-anchor</keyword>
<reference evidence="19" key="1">
    <citation type="journal article" date="2004" name="Nature">
        <title>Genome duplication in the teleost fish Tetraodon nigroviridis reveals the early vertebrate proto-karyotype.</title>
        <authorList>
            <person name="Jaillon O."/>
            <person name="Aury J.-M."/>
            <person name="Brunet F."/>
            <person name="Petit J.-L."/>
            <person name="Stange-Thomann N."/>
            <person name="Mauceli E."/>
            <person name="Bouneau L."/>
            <person name="Fischer C."/>
            <person name="Ozouf-Costaz C."/>
            <person name="Bernot A."/>
            <person name="Nicaud S."/>
            <person name="Jaffe D."/>
            <person name="Fisher S."/>
            <person name="Lutfalla G."/>
            <person name="Dossat C."/>
            <person name="Segurens B."/>
            <person name="Dasilva C."/>
            <person name="Salanoubat M."/>
            <person name="Levy M."/>
            <person name="Boudet N."/>
            <person name="Castellano S."/>
            <person name="Anthouard V."/>
            <person name="Jubin C."/>
            <person name="Castelli V."/>
            <person name="Katinka M."/>
            <person name="Vacherie B."/>
            <person name="Biemont C."/>
            <person name="Skalli Z."/>
            <person name="Cattolico L."/>
            <person name="Poulain J."/>
            <person name="De Berardinis V."/>
            <person name="Cruaud C."/>
            <person name="Duprat S."/>
            <person name="Brottier P."/>
            <person name="Coutanceau J.-P."/>
            <person name="Gouzy J."/>
            <person name="Parra G."/>
            <person name="Lardier G."/>
            <person name="Chapple C."/>
            <person name="McKernan K.J."/>
            <person name="McEwan P."/>
            <person name="Bosak S."/>
            <person name="Kellis M."/>
            <person name="Volff J.-N."/>
            <person name="Guigo R."/>
            <person name="Zody M.C."/>
            <person name="Mesirov J."/>
            <person name="Lindblad-Toh K."/>
            <person name="Birren B."/>
            <person name="Nusbaum C."/>
            <person name="Kahn D."/>
            <person name="Robinson-Rechavi M."/>
            <person name="Laudet V."/>
            <person name="Schachter V."/>
            <person name="Quetier F."/>
            <person name="Saurin W."/>
            <person name="Scarpelli C."/>
            <person name="Wincker P."/>
            <person name="Lander E.S."/>
            <person name="Weissenbach J."/>
            <person name="Roest Crollius H."/>
        </authorList>
    </citation>
    <scope>NUCLEOTIDE SEQUENCE [LARGE SCALE GENOMIC DNA]</scope>
</reference>
<keyword evidence="3 17" id="KW-0812">Transmembrane</keyword>
<evidence type="ECO:0000256" key="7">
    <source>
        <dbReference type="ARBA" id="ARBA00022837"/>
    </source>
</evidence>
<evidence type="ECO:0000256" key="15">
    <source>
        <dbReference type="SAM" id="Coils"/>
    </source>
</evidence>
<gene>
    <name evidence="19" type="ORF">GSTENG00034526001</name>
</gene>
<dbReference type="SMART" id="SM00034">
    <property type="entry name" value="CLECT"/>
    <property type="match status" value="1"/>
</dbReference>
<protein>
    <recommendedName>
        <fullName evidence="2">Collectin-12</fullName>
    </recommendedName>
</protein>
<dbReference type="GO" id="GO:0005581">
    <property type="term" value="C:collagen trimer"/>
    <property type="evidence" value="ECO:0007669"/>
    <property type="project" value="UniProtKB-KW"/>
</dbReference>
<dbReference type="InterPro" id="IPR008160">
    <property type="entry name" value="Collagen"/>
</dbReference>
<dbReference type="OrthoDB" id="9896688at2759"/>
<dbReference type="AlphaFoldDB" id="Q4RH39"/>
<keyword evidence="12 17" id="KW-0472">Membrane</keyword>
<evidence type="ECO:0000259" key="18">
    <source>
        <dbReference type="PROSITE" id="PS50041"/>
    </source>
</evidence>
<name>Q4RH39_TETNG</name>
<dbReference type="InterPro" id="IPR016186">
    <property type="entry name" value="C-type_lectin-like/link_sf"/>
</dbReference>
<evidence type="ECO:0000256" key="6">
    <source>
        <dbReference type="ARBA" id="ARBA00022737"/>
    </source>
</evidence>
<dbReference type="PRINTS" id="PR01504">
    <property type="entry name" value="PNCREATITSAP"/>
</dbReference>
<keyword evidence="7" id="KW-0106">Calcium</keyword>
<proteinExistence type="predicted"/>
<evidence type="ECO:0000256" key="3">
    <source>
        <dbReference type="ARBA" id="ARBA00022692"/>
    </source>
</evidence>
<keyword evidence="5" id="KW-0430">Lectin</keyword>
<dbReference type="InterPro" id="IPR018378">
    <property type="entry name" value="C-type_lectin_CS"/>
</dbReference>
<dbReference type="InterPro" id="IPR058762">
    <property type="entry name" value="COLEC12_dom"/>
</dbReference>
<reference evidence="19" key="2">
    <citation type="submission" date="2004-02" db="EMBL/GenBank/DDBJ databases">
        <authorList>
            <consortium name="Genoscope"/>
            <consortium name="Whitehead Institute Centre for Genome Research"/>
        </authorList>
    </citation>
    <scope>NUCLEOTIDE SEQUENCE</scope>
</reference>
<feature type="compositionally biased region" description="Low complexity" evidence="16">
    <location>
        <begin position="562"/>
        <end position="574"/>
    </location>
</feature>
<dbReference type="SUPFAM" id="SSF56436">
    <property type="entry name" value="C-type lectin-like"/>
    <property type="match status" value="1"/>
</dbReference>
<evidence type="ECO:0000256" key="10">
    <source>
        <dbReference type="ARBA" id="ARBA00023054"/>
    </source>
</evidence>
<feature type="compositionally biased region" description="Pro residues" evidence="16">
    <location>
        <begin position="575"/>
        <end position="592"/>
    </location>
</feature>
<evidence type="ECO:0000256" key="5">
    <source>
        <dbReference type="ARBA" id="ARBA00022734"/>
    </source>
</evidence>
<dbReference type="InterPro" id="IPR016187">
    <property type="entry name" value="CTDL_fold"/>
</dbReference>
<organism evidence="19">
    <name type="scientific">Tetraodon nigroviridis</name>
    <name type="common">Spotted green pufferfish</name>
    <name type="synonym">Chelonodon nigroviridis</name>
    <dbReference type="NCBI Taxonomy" id="99883"/>
    <lineage>
        <taxon>Eukaryota</taxon>
        <taxon>Metazoa</taxon>
        <taxon>Chordata</taxon>
        <taxon>Craniata</taxon>
        <taxon>Vertebrata</taxon>
        <taxon>Euteleostomi</taxon>
        <taxon>Actinopterygii</taxon>
        <taxon>Neopterygii</taxon>
        <taxon>Teleostei</taxon>
        <taxon>Neoteleostei</taxon>
        <taxon>Acanthomorphata</taxon>
        <taxon>Eupercaria</taxon>
        <taxon>Tetraodontiformes</taxon>
        <taxon>Tetradontoidea</taxon>
        <taxon>Tetraodontidae</taxon>
        <taxon>Tetraodon</taxon>
    </lineage>
</organism>
<keyword evidence="6" id="KW-0677">Repeat</keyword>
<dbReference type="PROSITE" id="PS50041">
    <property type="entry name" value="C_TYPE_LECTIN_2"/>
    <property type="match status" value="1"/>
</dbReference>
<dbReference type="Gene3D" id="3.10.100.10">
    <property type="entry name" value="Mannose-Binding Protein A, subunit A"/>
    <property type="match status" value="1"/>
</dbReference>
<dbReference type="PROSITE" id="PS00615">
    <property type="entry name" value="C_TYPE_LECTIN_1"/>
    <property type="match status" value="1"/>
</dbReference>
<keyword evidence="4" id="KW-0479">Metal-binding</keyword>
<feature type="domain" description="C-type lectin" evidence="18">
    <location>
        <begin position="630"/>
        <end position="749"/>
    </location>
</feature>
<dbReference type="Pfam" id="PF01391">
    <property type="entry name" value="Collagen"/>
    <property type="match status" value="2"/>
</dbReference>
<keyword evidence="9 17" id="KW-1133">Transmembrane helix</keyword>
<feature type="coiled-coil region" evidence="15">
    <location>
        <begin position="228"/>
        <end position="262"/>
    </location>
</feature>
<keyword evidence="14" id="KW-0675">Receptor</keyword>
<comment type="subcellular location">
    <subcellularLocation>
        <location evidence="1">Membrane</location>
        <topology evidence="1">Single-pass type II membrane protein</topology>
    </subcellularLocation>
</comment>
<dbReference type="PANTHER" id="PTHR22803">
    <property type="entry name" value="MANNOSE, PHOSPHOLIPASE, LECTIN RECEPTOR RELATED"/>
    <property type="match status" value="1"/>
</dbReference>
<feature type="transmembrane region" description="Helical" evidence="17">
    <location>
        <begin position="50"/>
        <end position="71"/>
    </location>
</feature>
<evidence type="ECO:0000256" key="16">
    <source>
        <dbReference type="SAM" id="MobiDB-lite"/>
    </source>
</evidence>
<keyword evidence="11" id="KW-0176">Collagen</keyword>
<dbReference type="Pfam" id="PF00059">
    <property type="entry name" value="Lectin_C"/>
    <property type="match status" value="1"/>
</dbReference>
<feature type="region of interest" description="Disordered" evidence="16">
    <location>
        <begin position="446"/>
        <end position="623"/>
    </location>
</feature>
<evidence type="ECO:0000256" key="13">
    <source>
        <dbReference type="ARBA" id="ARBA00023157"/>
    </source>
</evidence>
<evidence type="ECO:0000256" key="2">
    <source>
        <dbReference type="ARBA" id="ARBA00017460"/>
    </source>
</evidence>
<evidence type="ECO:0000256" key="1">
    <source>
        <dbReference type="ARBA" id="ARBA00004606"/>
    </source>
</evidence>
<dbReference type="Pfam" id="PF26004">
    <property type="entry name" value="COLEC12"/>
    <property type="match status" value="1"/>
</dbReference>
<keyword evidence="10 15" id="KW-0175">Coiled coil</keyword>
<accession>Q4RH39</accession>
<keyword evidence="13" id="KW-1015">Disulfide bond</keyword>
<dbReference type="InterPro" id="IPR033989">
    <property type="entry name" value="CD209-like_CTLD"/>
</dbReference>
<evidence type="ECO:0000256" key="4">
    <source>
        <dbReference type="ARBA" id="ARBA00022723"/>
    </source>
</evidence>
<dbReference type="GO" id="GO:0030246">
    <property type="term" value="F:carbohydrate binding"/>
    <property type="evidence" value="ECO:0007669"/>
    <property type="project" value="UniProtKB-KW"/>
</dbReference>
<feature type="non-terminal residue" evidence="19">
    <location>
        <position position="752"/>
    </location>
</feature>
<evidence type="ECO:0000313" key="19">
    <source>
        <dbReference type="EMBL" id="CAG12293.1"/>
    </source>
</evidence>
<comment type="caution">
    <text evidence="19">The sequence shown here is derived from an EMBL/GenBank/DDBJ whole genome shotgun (WGS) entry which is preliminary data.</text>
</comment>
<sequence length="752" mass="82198">DDFADEEEVQSFGYKRFEELSRERAAGQLNIGIQEGTECTKCKNDRALRVAIALLYVLCTLLTIAVAVLGYKAVQRMDSVTEGMQNYGSIINAVETDLKKLDDQAGVKSVNATSVIMTFRSDLETLQHQLTDISLRVSRDKDFLHNIESSSENMRNSHVSVQSFLESSAASLRGVNQTLASYSSVINKLQTDTAQLQSEIQDQVRVQSQIQVSVSALNVTQSQQRNVLSTLQKTVEDTSQVVQKLQNVYQELQQTARQNLADKEWLKEKVQNLQVLAANNSALVRFNGEALESLGFQLGKLVNKIQNTSALTEGLEQSLRELMDHQRDHDNITSSKFDNMEVRLDRHEYDMDRLTGNLSFSAQVLGTITSDLNSLKSCVETVMRHSDLLLGLNGSVTEIQADSIDLRTQQDELTARLDKEVNDLSMVMEEMKLVDSKHSQLITNFTILQGPPGPRGPKGDRGLQGPVGQMGQRGEKGDNGLLGPAGAKGERGPLGPPGLPGQKGTPGPPGFPGSKGSRGLAGRPGSPGEKGDPGLPGLPGKDGESGSPGPVGPQGLRGPAGPVGLEGPQGLPGPIGLPGPPGLPGMPAPIPVPTSQVQTTAEPSGSVTQKVQTPAATTPAPRCPSRFRQFGDSCYYISSASQELNFEESYQFCNGMSSHLLIINNDEEQQFMKKSIEENAFYWLGLTDKETENVWKWVDGSVPTYTYWRAGQPDNWKFGHEDGEDCAGLTHYAYWNDFYCHQQIRFICEREL</sequence>
<evidence type="ECO:0000256" key="14">
    <source>
        <dbReference type="ARBA" id="ARBA00023170"/>
    </source>
</evidence>
<dbReference type="CDD" id="cd03590">
    <property type="entry name" value="CLECT_DC-SIGN_like"/>
    <property type="match status" value="1"/>
</dbReference>
<dbReference type="InterPro" id="IPR001304">
    <property type="entry name" value="C-type_lectin-like"/>
</dbReference>
<evidence type="ECO:0000256" key="11">
    <source>
        <dbReference type="ARBA" id="ARBA00023119"/>
    </source>
</evidence>
<feature type="compositionally biased region" description="Polar residues" evidence="16">
    <location>
        <begin position="594"/>
        <end position="612"/>
    </location>
</feature>
<evidence type="ECO:0000256" key="8">
    <source>
        <dbReference type="ARBA" id="ARBA00022968"/>
    </source>
</evidence>
<dbReference type="KEGG" id="tng:GSTEN00034526G001"/>
<dbReference type="InterPro" id="IPR050111">
    <property type="entry name" value="C-type_lectin/snaclec_domain"/>
</dbReference>
<evidence type="ECO:0000256" key="9">
    <source>
        <dbReference type="ARBA" id="ARBA00022989"/>
    </source>
</evidence>
<evidence type="ECO:0000256" key="17">
    <source>
        <dbReference type="SAM" id="Phobius"/>
    </source>
</evidence>
<dbReference type="EMBL" id="CAAE01015069">
    <property type="protein sequence ID" value="CAG12293.1"/>
    <property type="molecule type" value="Genomic_DNA"/>
</dbReference>
<evidence type="ECO:0000256" key="12">
    <source>
        <dbReference type="ARBA" id="ARBA00023136"/>
    </source>
</evidence>
<feature type="non-terminal residue" evidence="19">
    <location>
        <position position="1"/>
    </location>
</feature>